<feature type="transmembrane region" description="Helical" evidence="16">
    <location>
        <begin position="308"/>
        <end position="335"/>
    </location>
</feature>
<evidence type="ECO:0000256" key="11">
    <source>
        <dbReference type="ARBA" id="ARBA00038053"/>
    </source>
</evidence>
<dbReference type="GO" id="GO:0015648">
    <property type="term" value="F:lipid-linked peptidoglycan transporter activity"/>
    <property type="evidence" value="ECO:0007669"/>
    <property type="project" value="TreeGrafter"/>
</dbReference>
<accession>A0A1F6C1A1</accession>
<dbReference type="GO" id="GO:0008955">
    <property type="term" value="F:peptidoglycan glycosyltransferase activity"/>
    <property type="evidence" value="ECO:0007669"/>
    <property type="project" value="UniProtKB-EC"/>
</dbReference>
<evidence type="ECO:0000256" key="12">
    <source>
        <dbReference type="ARBA" id="ARBA00041185"/>
    </source>
</evidence>
<evidence type="ECO:0000313" key="18">
    <source>
        <dbReference type="Proteomes" id="UP000176633"/>
    </source>
</evidence>
<evidence type="ECO:0000256" key="7">
    <source>
        <dbReference type="ARBA" id="ARBA00022989"/>
    </source>
</evidence>
<feature type="transmembrane region" description="Helical" evidence="16">
    <location>
        <begin position="78"/>
        <end position="100"/>
    </location>
</feature>
<dbReference type="GO" id="GO:0009252">
    <property type="term" value="P:peptidoglycan biosynthetic process"/>
    <property type="evidence" value="ECO:0007669"/>
    <property type="project" value="UniProtKB-KW"/>
</dbReference>
<protein>
    <recommendedName>
        <fullName evidence="12">Probable peptidoglycan glycosyltransferase FtsW</fullName>
        <ecNumber evidence="14">2.4.99.28</ecNumber>
    </recommendedName>
    <alternativeName>
        <fullName evidence="13">Cell division protein FtsW</fullName>
    </alternativeName>
    <alternativeName>
        <fullName evidence="10">Cell wall polymerase</fullName>
    </alternativeName>
    <alternativeName>
        <fullName evidence="9">Peptidoglycan polymerase</fullName>
    </alternativeName>
</protein>
<evidence type="ECO:0000256" key="3">
    <source>
        <dbReference type="ARBA" id="ARBA00022679"/>
    </source>
</evidence>
<keyword evidence="6" id="KW-0573">Peptidoglycan synthesis</keyword>
<keyword evidence="5" id="KW-0133">Cell shape</keyword>
<keyword evidence="2" id="KW-0328">Glycosyltransferase</keyword>
<feature type="transmembrane region" description="Helical" evidence="16">
    <location>
        <begin position="12"/>
        <end position="32"/>
    </location>
</feature>
<evidence type="ECO:0000256" key="15">
    <source>
        <dbReference type="ARBA" id="ARBA00049902"/>
    </source>
</evidence>
<gene>
    <name evidence="17" type="ORF">A3G50_02625</name>
</gene>
<feature type="transmembrane region" description="Helical" evidence="16">
    <location>
        <begin position="166"/>
        <end position="182"/>
    </location>
</feature>
<evidence type="ECO:0000256" key="13">
    <source>
        <dbReference type="ARBA" id="ARBA00041418"/>
    </source>
</evidence>
<evidence type="ECO:0000256" key="14">
    <source>
        <dbReference type="ARBA" id="ARBA00044770"/>
    </source>
</evidence>
<comment type="subcellular location">
    <subcellularLocation>
        <location evidence="1">Membrane</location>
        <topology evidence="1">Multi-pass membrane protein</topology>
    </subcellularLocation>
</comment>
<evidence type="ECO:0000256" key="8">
    <source>
        <dbReference type="ARBA" id="ARBA00023136"/>
    </source>
</evidence>
<evidence type="ECO:0000256" key="4">
    <source>
        <dbReference type="ARBA" id="ARBA00022692"/>
    </source>
</evidence>
<dbReference type="GO" id="GO:0032153">
    <property type="term" value="C:cell division site"/>
    <property type="evidence" value="ECO:0007669"/>
    <property type="project" value="TreeGrafter"/>
</dbReference>
<feature type="transmembrane region" description="Helical" evidence="16">
    <location>
        <begin position="341"/>
        <end position="362"/>
    </location>
</feature>
<feature type="transmembrane region" description="Helical" evidence="16">
    <location>
        <begin position="142"/>
        <end position="160"/>
    </location>
</feature>
<dbReference type="Proteomes" id="UP000176633">
    <property type="component" value="Unassembled WGS sequence"/>
</dbReference>
<dbReference type="PANTHER" id="PTHR30474:SF2">
    <property type="entry name" value="PEPTIDOGLYCAN GLYCOSYLTRANSFERASE FTSW-RELATED"/>
    <property type="match status" value="1"/>
</dbReference>
<evidence type="ECO:0000256" key="2">
    <source>
        <dbReference type="ARBA" id="ARBA00022676"/>
    </source>
</evidence>
<dbReference type="PANTHER" id="PTHR30474">
    <property type="entry name" value="CELL CYCLE PROTEIN"/>
    <property type="match status" value="1"/>
</dbReference>
<dbReference type="STRING" id="1798473.A3G50_02625"/>
<reference evidence="17 18" key="1">
    <citation type="journal article" date="2016" name="Nat. Commun.">
        <title>Thousands of microbial genomes shed light on interconnected biogeochemical processes in an aquifer system.</title>
        <authorList>
            <person name="Anantharaman K."/>
            <person name="Brown C.T."/>
            <person name="Hug L.A."/>
            <person name="Sharon I."/>
            <person name="Castelle C.J."/>
            <person name="Probst A.J."/>
            <person name="Thomas B.C."/>
            <person name="Singh A."/>
            <person name="Wilkins M.J."/>
            <person name="Karaoz U."/>
            <person name="Brodie E.L."/>
            <person name="Williams K.H."/>
            <person name="Hubbard S.S."/>
            <person name="Banfield J.F."/>
        </authorList>
    </citation>
    <scope>NUCLEOTIDE SEQUENCE [LARGE SCALE GENOMIC DNA]</scope>
</reference>
<feature type="transmembrane region" description="Helical" evidence="16">
    <location>
        <begin position="106"/>
        <end position="130"/>
    </location>
</feature>
<evidence type="ECO:0000256" key="10">
    <source>
        <dbReference type="ARBA" id="ARBA00033270"/>
    </source>
</evidence>
<evidence type="ECO:0000256" key="1">
    <source>
        <dbReference type="ARBA" id="ARBA00004141"/>
    </source>
</evidence>
<dbReference type="InterPro" id="IPR001182">
    <property type="entry name" value="FtsW/RodA"/>
</dbReference>
<dbReference type="Pfam" id="PF01098">
    <property type="entry name" value="FTSW_RODA_SPOVE"/>
    <property type="match status" value="1"/>
</dbReference>
<keyword evidence="4 16" id="KW-0812">Transmembrane</keyword>
<keyword evidence="7 16" id="KW-1133">Transmembrane helix</keyword>
<evidence type="ECO:0000256" key="5">
    <source>
        <dbReference type="ARBA" id="ARBA00022960"/>
    </source>
</evidence>
<evidence type="ECO:0000256" key="9">
    <source>
        <dbReference type="ARBA" id="ARBA00032370"/>
    </source>
</evidence>
<organism evidence="17 18">
    <name type="scientific">Candidatus Jorgensenbacteria bacterium RIFCSPLOWO2_12_FULL_42_11</name>
    <dbReference type="NCBI Taxonomy" id="1798473"/>
    <lineage>
        <taxon>Bacteria</taxon>
        <taxon>Candidatus Joergenseniibacteriota</taxon>
    </lineage>
</organism>
<evidence type="ECO:0000256" key="6">
    <source>
        <dbReference type="ARBA" id="ARBA00022984"/>
    </source>
</evidence>
<comment type="caution">
    <text evidence="17">The sequence shown here is derived from an EMBL/GenBank/DDBJ whole genome shotgun (WGS) entry which is preliminary data.</text>
</comment>
<proteinExistence type="inferred from homology"/>
<feature type="transmembrane region" description="Helical" evidence="16">
    <location>
        <begin position="189"/>
        <end position="208"/>
    </location>
</feature>
<dbReference type="GO" id="GO:0005886">
    <property type="term" value="C:plasma membrane"/>
    <property type="evidence" value="ECO:0007669"/>
    <property type="project" value="TreeGrafter"/>
</dbReference>
<name>A0A1F6C1A1_9BACT</name>
<dbReference type="AlphaFoldDB" id="A0A1F6C1A1"/>
<comment type="catalytic activity">
    <reaction evidence="15">
        <text>[GlcNAc-(1-&gt;4)-Mur2Ac(oyl-L-Ala-gamma-D-Glu-L-Lys-D-Ala-D-Ala)](n)-di-trans,octa-cis-undecaprenyl diphosphate + beta-D-GlcNAc-(1-&gt;4)-Mur2Ac(oyl-L-Ala-gamma-D-Glu-L-Lys-D-Ala-D-Ala)-di-trans,octa-cis-undecaprenyl diphosphate = [GlcNAc-(1-&gt;4)-Mur2Ac(oyl-L-Ala-gamma-D-Glu-L-Lys-D-Ala-D-Ala)](n+1)-di-trans,octa-cis-undecaprenyl diphosphate + di-trans,octa-cis-undecaprenyl diphosphate + H(+)</text>
        <dbReference type="Rhea" id="RHEA:23708"/>
        <dbReference type="Rhea" id="RHEA-COMP:9602"/>
        <dbReference type="Rhea" id="RHEA-COMP:9603"/>
        <dbReference type="ChEBI" id="CHEBI:15378"/>
        <dbReference type="ChEBI" id="CHEBI:58405"/>
        <dbReference type="ChEBI" id="CHEBI:60033"/>
        <dbReference type="ChEBI" id="CHEBI:78435"/>
        <dbReference type="EC" id="2.4.99.28"/>
    </reaction>
</comment>
<sequence length="369" mass="40743">MRPRIKSKKIDYFFVSLVFLLTAFGLVMLTSASSDLGKIKFNDSYYHLKHQIIYGLSLGLAGFFIAANVYYRRWEKLALIFLIASIGLLGLVFTPFGVLSGGAKRWLALGQFVFQPSEVVKLTFLIYLAAWLDKDKNRARHFITGFVPFFCLLAIIAGILLVQRSTSAIIIILTATIGVYFVSGARLKFIMIFALIGLLLISLVVRFTPYRLDRIMSFLNPQSDPLGKTYQINQTLMSIGSGKIWGRGYGQSTTKIHYLPEQIGDSIFAVIAEELGFVRTAGLIVAFLLLIWRSFAIAAKSNDNFAKFIAIGFGLLIGSQTFTHIAALTGLIPLTGVPLPFISYGGTTLAVFLTMAGIVTNISKYSHKA</sequence>
<feature type="transmembrane region" description="Helical" evidence="16">
    <location>
        <begin position="276"/>
        <end position="296"/>
    </location>
</feature>
<dbReference type="EC" id="2.4.99.28" evidence="14"/>
<keyword evidence="8 16" id="KW-0472">Membrane</keyword>
<dbReference type="GO" id="GO:0051301">
    <property type="term" value="P:cell division"/>
    <property type="evidence" value="ECO:0007669"/>
    <property type="project" value="InterPro"/>
</dbReference>
<comment type="similarity">
    <text evidence="11">Belongs to the SEDS family. FtsW subfamily.</text>
</comment>
<evidence type="ECO:0000313" key="17">
    <source>
        <dbReference type="EMBL" id="OGG42812.1"/>
    </source>
</evidence>
<dbReference type="GO" id="GO:0008360">
    <property type="term" value="P:regulation of cell shape"/>
    <property type="evidence" value="ECO:0007669"/>
    <property type="project" value="UniProtKB-KW"/>
</dbReference>
<keyword evidence="3" id="KW-0808">Transferase</keyword>
<dbReference type="EMBL" id="MFKM01000038">
    <property type="protein sequence ID" value="OGG42812.1"/>
    <property type="molecule type" value="Genomic_DNA"/>
</dbReference>
<feature type="transmembrane region" description="Helical" evidence="16">
    <location>
        <begin position="52"/>
        <end position="71"/>
    </location>
</feature>
<evidence type="ECO:0000256" key="16">
    <source>
        <dbReference type="SAM" id="Phobius"/>
    </source>
</evidence>